<protein>
    <submittedName>
        <fullName evidence="1">Uncharacterized protein</fullName>
    </submittedName>
</protein>
<accession>A0A5B8VEP1</accession>
<dbReference type="KEGG" id="pgin:FRZ67_16080"/>
<dbReference type="AlphaFoldDB" id="A0A5B8VEP1"/>
<sequence>MDLSIVSEWVSELNNQWFLEKQKTFGEEWIYDKKKGKIYEVFPNSDYYEDEDEWKEINRDIIIDIDFIQYCWDSYFKQSFSEQDLSDKVIPVDTRKISNRILNFIITHTIDFTEPTAINNLIIEVIETIRNAMKQLLIGNSDEVYDKVLDIFFFNTRKEISRRFGHIKQEVELIDDYKYRLEFDLNQEQLAALLFILNKAELLNTLNVNDTSFLHFCQQFFYFKFKDDYKHPNSFRTISDKYNECKGGLNIKNVDFVKEKLNKALKDL</sequence>
<reference evidence="1 2" key="1">
    <citation type="journal article" date="2016" name="Int. J. Syst. Evol. Microbiol.">
        <title>Panacibacter ginsenosidivorans gen. nov., sp. nov., with ginsenoside converting activity isolated from soil of a ginseng field.</title>
        <authorList>
            <person name="Siddiqi M.Z."/>
            <person name="Muhammad Shafi S."/>
            <person name="Choi K.D."/>
            <person name="Im W.T."/>
        </authorList>
    </citation>
    <scope>NUCLEOTIDE SEQUENCE [LARGE SCALE GENOMIC DNA]</scope>
    <source>
        <strain evidence="1 2">Gsoil1550</strain>
    </source>
</reference>
<keyword evidence="2" id="KW-1185">Reference proteome</keyword>
<dbReference type="Proteomes" id="UP000321533">
    <property type="component" value="Chromosome"/>
</dbReference>
<gene>
    <name evidence="1" type="ORF">FRZ67_16080</name>
</gene>
<organism evidence="1 2">
    <name type="scientific">Panacibacter ginsenosidivorans</name>
    <dbReference type="NCBI Taxonomy" id="1813871"/>
    <lineage>
        <taxon>Bacteria</taxon>
        <taxon>Pseudomonadati</taxon>
        <taxon>Bacteroidota</taxon>
        <taxon>Chitinophagia</taxon>
        <taxon>Chitinophagales</taxon>
        <taxon>Chitinophagaceae</taxon>
        <taxon>Panacibacter</taxon>
    </lineage>
</organism>
<dbReference type="EMBL" id="CP042435">
    <property type="protein sequence ID" value="QEC68748.1"/>
    <property type="molecule type" value="Genomic_DNA"/>
</dbReference>
<dbReference type="RefSeq" id="WP_147191084.1">
    <property type="nucleotide sequence ID" value="NZ_CP042435.1"/>
</dbReference>
<evidence type="ECO:0000313" key="1">
    <source>
        <dbReference type="EMBL" id="QEC68748.1"/>
    </source>
</evidence>
<evidence type="ECO:0000313" key="2">
    <source>
        <dbReference type="Proteomes" id="UP000321533"/>
    </source>
</evidence>
<name>A0A5B8VEP1_9BACT</name>
<proteinExistence type="predicted"/>